<name>A0AA88EYM0_RHIRH</name>
<accession>A0AA88EYM0</accession>
<organism evidence="2 3">
    <name type="scientific">Rhizobium rhizogenes</name>
    <name type="common">Agrobacterium rhizogenes</name>
    <dbReference type="NCBI Taxonomy" id="359"/>
    <lineage>
        <taxon>Bacteria</taxon>
        <taxon>Pseudomonadati</taxon>
        <taxon>Pseudomonadota</taxon>
        <taxon>Alphaproteobacteria</taxon>
        <taxon>Hyphomicrobiales</taxon>
        <taxon>Rhizobiaceae</taxon>
        <taxon>Rhizobium/Agrobacterium group</taxon>
        <taxon>Rhizobium</taxon>
    </lineage>
</organism>
<comment type="caution">
    <text evidence="2">The sequence shown here is derived from an EMBL/GenBank/DDBJ whole genome shotgun (WGS) entry which is preliminary data.</text>
</comment>
<sequence>MTDMIPPVGQSRFMLIHAPKQFMVLSITLTNMVNKRLRTVMPRNEKPATGSPRAGLEIVRSSLPVQGTTLPLVSSPRRGEGGPKGRMRGLPCRNSENSPPHPAAADFSPSGRRNKQHPLNLSQT</sequence>
<proteinExistence type="predicted"/>
<dbReference type="EMBL" id="QRFF01000004">
    <property type="protein sequence ID" value="KAA3500844.1"/>
    <property type="molecule type" value="Genomic_DNA"/>
</dbReference>
<evidence type="ECO:0000313" key="3">
    <source>
        <dbReference type="Proteomes" id="UP000473658"/>
    </source>
</evidence>
<feature type="compositionally biased region" description="Polar residues" evidence="1">
    <location>
        <begin position="63"/>
        <end position="72"/>
    </location>
</feature>
<dbReference type="AlphaFoldDB" id="A0AA88EYM0"/>
<dbReference type="Proteomes" id="UP000473658">
    <property type="component" value="Unassembled WGS sequence"/>
</dbReference>
<reference evidence="2 3" key="1">
    <citation type="submission" date="2018-08" db="EMBL/GenBank/DDBJ databases">
        <title>Crown Gall in kiwifruit.</title>
        <authorList>
            <person name="Visnovsky S.B."/>
            <person name="Pitman A.R."/>
        </authorList>
    </citation>
    <scope>NUCLEOTIDE SEQUENCE [LARGE SCALE GENOMIC DNA]</scope>
    <source>
        <strain evidence="2 3">SBV_302_78_2</strain>
    </source>
</reference>
<evidence type="ECO:0000313" key="2">
    <source>
        <dbReference type="EMBL" id="KAA3500844.1"/>
    </source>
</evidence>
<protein>
    <submittedName>
        <fullName evidence="2">Uncharacterized protein</fullName>
    </submittedName>
</protein>
<gene>
    <name evidence="2" type="ORF">DXM27_16725</name>
</gene>
<feature type="region of interest" description="Disordered" evidence="1">
    <location>
        <begin position="40"/>
        <end position="124"/>
    </location>
</feature>
<evidence type="ECO:0000256" key="1">
    <source>
        <dbReference type="SAM" id="MobiDB-lite"/>
    </source>
</evidence>